<evidence type="ECO:0008006" key="4">
    <source>
        <dbReference type="Google" id="ProtNLM"/>
    </source>
</evidence>
<name>A0A4S2KXK7_9HYME</name>
<dbReference type="STRING" id="300112.A0A4S2KXK7"/>
<sequence length="479" mass="54322">MGGCVAPFCNNSTAKGYIMKIFPRDPQVLTKDVENDGSENNINENNINEITSIIPSNECTNEEATNDDKNTEVNTETIIINDTSEPITLSANISSITESNETLKEENDKYKKVVKKQQLQLIIMKKKLKALRFINSTLKKKRDLECGLIFDEMGITPRKCYNPATGSLIINKTEELGFHVNFITSDMGSGNTGLWKLLGISANRFKLEHFKELINIQENSGLLLTPKFNMDDLKCNNYMKIKVTKAKKMFDYDVGCTFELVADENNKPEFIITAWFTTREVIKQKFPEMEEELSEKLPFKNENWEVNAQDLKYYLNDGDETNFLKCMKDFQGEIPLWMAENLLTMSAQHTFQQAVTAILKRFGGKDLNVIKAARVAAQNGHHVILGELLKVEPEMANNLILIVCAELGVPGKQGVDNTSNLLKCLELILEQNNVDVRCTDKNHVELPVAKQSGRHVECRISKQNGLLWPVFIARVRKMQ</sequence>
<dbReference type="EMBL" id="QBLH01000557">
    <property type="protein sequence ID" value="TGZ54761.1"/>
    <property type="molecule type" value="Genomic_DNA"/>
</dbReference>
<keyword evidence="1" id="KW-0175">Coiled coil</keyword>
<protein>
    <recommendedName>
        <fullName evidence="4">THAP-type domain-containing protein</fullName>
    </recommendedName>
</protein>
<keyword evidence="3" id="KW-1185">Reference proteome</keyword>
<evidence type="ECO:0000313" key="3">
    <source>
        <dbReference type="Proteomes" id="UP000310200"/>
    </source>
</evidence>
<reference evidence="2 3" key="1">
    <citation type="journal article" date="2019" name="Philos. Trans. R. Soc. Lond., B, Biol. Sci.">
        <title>Ant behaviour and brain gene expression of defending hosts depend on the ecological success of the intruding social parasite.</title>
        <authorList>
            <person name="Kaur R."/>
            <person name="Stoldt M."/>
            <person name="Jongepier E."/>
            <person name="Feldmeyer B."/>
            <person name="Menzel F."/>
            <person name="Bornberg-Bauer E."/>
            <person name="Foitzik S."/>
        </authorList>
    </citation>
    <scope>NUCLEOTIDE SEQUENCE [LARGE SCALE GENOMIC DNA]</scope>
    <source>
        <tissue evidence="2">Whole body</tissue>
    </source>
</reference>
<gene>
    <name evidence="2" type="ORF">DBV15_10957</name>
</gene>
<evidence type="ECO:0000256" key="1">
    <source>
        <dbReference type="SAM" id="Coils"/>
    </source>
</evidence>
<feature type="coiled-coil region" evidence="1">
    <location>
        <begin position="93"/>
        <end position="120"/>
    </location>
</feature>
<proteinExistence type="predicted"/>
<comment type="caution">
    <text evidence="2">The sequence shown here is derived from an EMBL/GenBank/DDBJ whole genome shotgun (WGS) entry which is preliminary data.</text>
</comment>
<organism evidence="2 3">
    <name type="scientific">Temnothorax longispinosus</name>
    <dbReference type="NCBI Taxonomy" id="300112"/>
    <lineage>
        <taxon>Eukaryota</taxon>
        <taxon>Metazoa</taxon>
        <taxon>Ecdysozoa</taxon>
        <taxon>Arthropoda</taxon>
        <taxon>Hexapoda</taxon>
        <taxon>Insecta</taxon>
        <taxon>Pterygota</taxon>
        <taxon>Neoptera</taxon>
        <taxon>Endopterygota</taxon>
        <taxon>Hymenoptera</taxon>
        <taxon>Apocrita</taxon>
        <taxon>Aculeata</taxon>
        <taxon>Formicoidea</taxon>
        <taxon>Formicidae</taxon>
        <taxon>Myrmicinae</taxon>
        <taxon>Temnothorax</taxon>
    </lineage>
</organism>
<accession>A0A4S2KXK7</accession>
<evidence type="ECO:0000313" key="2">
    <source>
        <dbReference type="EMBL" id="TGZ54761.1"/>
    </source>
</evidence>
<dbReference type="AlphaFoldDB" id="A0A4S2KXK7"/>
<dbReference type="Proteomes" id="UP000310200">
    <property type="component" value="Unassembled WGS sequence"/>
</dbReference>